<name>A0ABT4XHD4_9PSED</name>
<evidence type="ECO:0000313" key="3">
    <source>
        <dbReference type="Proteomes" id="UP001212042"/>
    </source>
</evidence>
<dbReference type="RefSeq" id="WP_271348462.1">
    <property type="nucleotide sequence ID" value="NZ_JAQJZJ010000006.1"/>
</dbReference>
<comment type="caution">
    <text evidence="2">The sequence shown here is derived from an EMBL/GenBank/DDBJ whole genome shotgun (WGS) entry which is preliminary data.</text>
</comment>
<reference evidence="2 3" key="1">
    <citation type="submission" date="2023-01" db="EMBL/GenBank/DDBJ databases">
        <title>Pseudomonas SA3-5T sp. nov., isolated from tidal flat sediment.</title>
        <authorList>
            <person name="Kim H.S."/>
            <person name="Kim J.-S."/>
            <person name="Suh M.K."/>
            <person name="Eom M.K."/>
            <person name="Lee J.-S."/>
        </authorList>
    </citation>
    <scope>NUCLEOTIDE SEQUENCE [LARGE SCALE GENOMIC DNA]</scope>
    <source>
        <strain evidence="2 3">SA3-5</strain>
    </source>
</reference>
<dbReference type="InterPro" id="IPR013976">
    <property type="entry name" value="HDOD"/>
</dbReference>
<keyword evidence="3" id="KW-1185">Reference proteome</keyword>
<dbReference type="PANTHER" id="PTHR33525:SF4">
    <property type="entry name" value="CYCLIC DI-GMP PHOSPHODIESTERASE CDGJ"/>
    <property type="match status" value="1"/>
</dbReference>
<dbReference type="Proteomes" id="UP001212042">
    <property type="component" value="Unassembled WGS sequence"/>
</dbReference>
<sequence length="286" mass="31541">MMETTQSDYSIYRQVVTQLMNDQEQLPSLPMLTLEIRRALAKPEVSMPQLVSLISRDPALSALLMKYASSALLRSRVAPKTLQDVLRVLGLQQVDRVVMLHSVKSLFVLHSPSHKLLFMDAWQRLTLKASICGFLARKLGQVQADHAVLASLLSEVGSLAVLSAFKGGDLVPTPARYHGLCQAYSKSLGLMLLKKWGVDEAYVDIVREAGNWPLQRQRQIELLDLVNLSLFHTLLDSGSEAPLPALTSLAAYAKLNGLHNDVAADGSLALVSQHWDEIQELAAVLR</sequence>
<feature type="domain" description="HDOD" evidence="1">
    <location>
        <begin position="26"/>
        <end position="212"/>
    </location>
</feature>
<dbReference type="PROSITE" id="PS51833">
    <property type="entry name" value="HDOD"/>
    <property type="match status" value="1"/>
</dbReference>
<evidence type="ECO:0000259" key="1">
    <source>
        <dbReference type="PROSITE" id="PS51833"/>
    </source>
</evidence>
<gene>
    <name evidence="2" type="ORF">PH586_14450</name>
</gene>
<dbReference type="Gene3D" id="1.10.3210.10">
    <property type="entry name" value="Hypothetical protein af1432"/>
    <property type="match status" value="1"/>
</dbReference>
<dbReference type="EMBL" id="JAQJZJ010000006">
    <property type="protein sequence ID" value="MDA7087587.1"/>
    <property type="molecule type" value="Genomic_DNA"/>
</dbReference>
<dbReference type="SUPFAM" id="SSF109604">
    <property type="entry name" value="HD-domain/PDEase-like"/>
    <property type="match status" value="1"/>
</dbReference>
<dbReference type="Pfam" id="PF08668">
    <property type="entry name" value="HDOD"/>
    <property type="match status" value="1"/>
</dbReference>
<dbReference type="InterPro" id="IPR052340">
    <property type="entry name" value="RNase_Y/CdgJ"/>
</dbReference>
<accession>A0ABT4XHD4</accession>
<dbReference type="PANTHER" id="PTHR33525">
    <property type="match status" value="1"/>
</dbReference>
<protein>
    <submittedName>
        <fullName evidence="2">HDOD domain-containing protein</fullName>
    </submittedName>
</protein>
<organism evidence="2 3">
    <name type="scientific">Pseudomonas aestuarii</name>
    <dbReference type="NCBI Taxonomy" id="3018340"/>
    <lineage>
        <taxon>Bacteria</taxon>
        <taxon>Pseudomonadati</taxon>
        <taxon>Pseudomonadota</taxon>
        <taxon>Gammaproteobacteria</taxon>
        <taxon>Pseudomonadales</taxon>
        <taxon>Pseudomonadaceae</taxon>
        <taxon>Pseudomonas</taxon>
    </lineage>
</organism>
<evidence type="ECO:0000313" key="2">
    <source>
        <dbReference type="EMBL" id="MDA7087587.1"/>
    </source>
</evidence>
<proteinExistence type="predicted"/>